<protein>
    <submittedName>
        <fullName evidence="8">Acylesterase/phospholipase RssA</fullName>
    </submittedName>
</protein>
<feature type="region of interest" description="Disordered" evidence="6">
    <location>
        <begin position="279"/>
        <end position="308"/>
    </location>
</feature>
<evidence type="ECO:0000313" key="9">
    <source>
        <dbReference type="Proteomes" id="UP001519289"/>
    </source>
</evidence>
<dbReference type="PANTHER" id="PTHR14226:SF76">
    <property type="entry name" value="NTE FAMILY PROTEIN RSSA"/>
    <property type="match status" value="1"/>
</dbReference>
<dbReference type="SUPFAM" id="SSF52151">
    <property type="entry name" value="FabD/lysophospholipase-like"/>
    <property type="match status" value="1"/>
</dbReference>
<dbReference type="EMBL" id="JAGGLG010000037">
    <property type="protein sequence ID" value="MBP2019870.1"/>
    <property type="molecule type" value="Genomic_DNA"/>
</dbReference>
<evidence type="ECO:0000256" key="5">
    <source>
        <dbReference type="PROSITE-ProRule" id="PRU01161"/>
    </source>
</evidence>
<feature type="active site" description="Nucleophile" evidence="5">
    <location>
        <position position="45"/>
    </location>
</feature>
<organism evidence="8 9">
    <name type="scientific">Symbiobacterium terraclitae</name>
    <dbReference type="NCBI Taxonomy" id="557451"/>
    <lineage>
        <taxon>Bacteria</taxon>
        <taxon>Bacillati</taxon>
        <taxon>Bacillota</taxon>
        <taxon>Clostridia</taxon>
        <taxon>Eubacteriales</taxon>
        <taxon>Symbiobacteriaceae</taxon>
        <taxon>Symbiobacterium</taxon>
    </lineage>
</organism>
<evidence type="ECO:0000256" key="2">
    <source>
        <dbReference type="ARBA" id="ARBA00022801"/>
    </source>
</evidence>
<dbReference type="PANTHER" id="PTHR14226">
    <property type="entry name" value="NEUROPATHY TARGET ESTERASE/SWISS CHEESE D.MELANOGASTER"/>
    <property type="match status" value="1"/>
</dbReference>
<gene>
    <name evidence="8" type="ORF">J2Z79_003312</name>
</gene>
<comment type="similarity">
    <text evidence="1">Belongs to the NTE family.</text>
</comment>
<dbReference type="InterPro" id="IPR002641">
    <property type="entry name" value="PNPLA_dom"/>
</dbReference>
<dbReference type="InterPro" id="IPR016035">
    <property type="entry name" value="Acyl_Trfase/lysoPLipase"/>
</dbReference>
<dbReference type="PROSITE" id="PS01237">
    <property type="entry name" value="UPF0028"/>
    <property type="match status" value="1"/>
</dbReference>
<evidence type="ECO:0000313" key="8">
    <source>
        <dbReference type="EMBL" id="MBP2019870.1"/>
    </source>
</evidence>
<evidence type="ECO:0000256" key="4">
    <source>
        <dbReference type="ARBA" id="ARBA00023098"/>
    </source>
</evidence>
<keyword evidence="9" id="KW-1185">Reference proteome</keyword>
<evidence type="ECO:0000256" key="3">
    <source>
        <dbReference type="ARBA" id="ARBA00022963"/>
    </source>
</evidence>
<evidence type="ECO:0000259" key="7">
    <source>
        <dbReference type="PROSITE" id="PS51635"/>
    </source>
</evidence>
<dbReference type="InterPro" id="IPR001423">
    <property type="entry name" value="LysoPLipase_patatin_CS"/>
</dbReference>
<feature type="short sequence motif" description="DGA/G" evidence="5">
    <location>
        <begin position="157"/>
        <end position="159"/>
    </location>
</feature>
<evidence type="ECO:0000256" key="1">
    <source>
        <dbReference type="ARBA" id="ARBA00006636"/>
    </source>
</evidence>
<dbReference type="RefSeq" id="WP_209467972.1">
    <property type="nucleotide sequence ID" value="NZ_JAGGLG010000037.1"/>
</dbReference>
<dbReference type="Pfam" id="PF01734">
    <property type="entry name" value="Patatin"/>
    <property type="match status" value="1"/>
</dbReference>
<keyword evidence="3 5" id="KW-0442">Lipid degradation</keyword>
<keyword evidence="2 5" id="KW-0378">Hydrolase</keyword>
<proteinExistence type="inferred from homology"/>
<keyword evidence="4 5" id="KW-0443">Lipid metabolism</keyword>
<feature type="active site" description="Proton acceptor" evidence="5">
    <location>
        <position position="157"/>
    </location>
</feature>
<sequence>MRQGSSRPRIGLALGGGGARGAAHVGVLRCLSAAGIPIDCIAGTSAGAMVGAAYAAGLTPDQIEAIFASIRLWDLFRPAWSRDGWLDNAPMAASFERLVGPLRVSDLRIPFAAMATDADTGEPVTLRSGPVGPILRASTAMPCIVRPVTLDGRRLVDGGVLHKVPVQLARELGADVVIAVDLSVPYPWRRRKPRHPLDFLMRMLEIMDERLVTSQLASADVVIRPWAECGTFEFRRYKAQMLSGEAAAAEALPAIRARLAALGTDAAPAAAAGEQVSGFSAPAPAAGEPAPALAAPAPVNGSPAPGAASTYARGRVRLVGEAVSGSSGQ</sequence>
<feature type="compositionally biased region" description="Low complexity" evidence="6">
    <location>
        <begin position="281"/>
        <end position="298"/>
    </location>
</feature>
<accession>A0ABS4JWF5</accession>
<feature type="short sequence motif" description="GXSXG" evidence="5">
    <location>
        <begin position="43"/>
        <end position="47"/>
    </location>
</feature>
<dbReference type="Gene3D" id="3.40.1090.10">
    <property type="entry name" value="Cytosolic phospholipase A2 catalytic domain"/>
    <property type="match status" value="2"/>
</dbReference>
<feature type="domain" description="PNPLA" evidence="7">
    <location>
        <begin position="12"/>
        <end position="170"/>
    </location>
</feature>
<dbReference type="PROSITE" id="PS51635">
    <property type="entry name" value="PNPLA"/>
    <property type="match status" value="1"/>
</dbReference>
<evidence type="ECO:0000256" key="6">
    <source>
        <dbReference type="SAM" id="MobiDB-lite"/>
    </source>
</evidence>
<name>A0ABS4JWF5_9FIRM</name>
<dbReference type="InterPro" id="IPR050301">
    <property type="entry name" value="NTE"/>
</dbReference>
<comment type="caution">
    <text evidence="8">The sequence shown here is derived from an EMBL/GenBank/DDBJ whole genome shotgun (WGS) entry which is preliminary data.</text>
</comment>
<feature type="short sequence motif" description="GXGXXG" evidence="5">
    <location>
        <begin position="16"/>
        <end position="21"/>
    </location>
</feature>
<dbReference type="Proteomes" id="UP001519289">
    <property type="component" value="Unassembled WGS sequence"/>
</dbReference>
<reference evidence="8 9" key="1">
    <citation type="submission" date="2021-03" db="EMBL/GenBank/DDBJ databases">
        <title>Genomic Encyclopedia of Type Strains, Phase IV (KMG-IV): sequencing the most valuable type-strain genomes for metagenomic binning, comparative biology and taxonomic classification.</title>
        <authorList>
            <person name="Goeker M."/>
        </authorList>
    </citation>
    <scope>NUCLEOTIDE SEQUENCE [LARGE SCALE GENOMIC DNA]</scope>
    <source>
        <strain evidence="8 9">DSM 27138</strain>
    </source>
</reference>